<accession>A0A917BF57</accession>
<dbReference type="InterPro" id="IPR048454">
    <property type="entry name" value="YetF_N"/>
</dbReference>
<evidence type="ECO:0000259" key="8">
    <source>
        <dbReference type="Pfam" id="PF20730"/>
    </source>
</evidence>
<comment type="similarity">
    <text evidence="2">Belongs to the UPF0702 family.</text>
</comment>
<evidence type="ECO:0000313" key="9">
    <source>
        <dbReference type="EMBL" id="GGF38811.1"/>
    </source>
</evidence>
<evidence type="ECO:0000256" key="2">
    <source>
        <dbReference type="ARBA" id="ARBA00006448"/>
    </source>
</evidence>
<dbReference type="InterPro" id="IPR023090">
    <property type="entry name" value="UPF0702_alpha/beta_dom_sf"/>
</dbReference>
<dbReference type="AlphaFoldDB" id="A0A917BF57"/>
<dbReference type="PANTHER" id="PTHR34582:SF6">
    <property type="entry name" value="UPF0702 TRANSMEMBRANE PROTEIN YCAP"/>
    <property type="match status" value="1"/>
</dbReference>
<reference evidence="9" key="2">
    <citation type="submission" date="2020-09" db="EMBL/GenBank/DDBJ databases">
        <authorList>
            <person name="Sun Q."/>
            <person name="Zhou Y."/>
        </authorList>
    </citation>
    <scope>NUCLEOTIDE SEQUENCE</scope>
    <source>
        <strain evidence="9">CGMCC 1.12160</strain>
    </source>
</reference>
<dbReference type="Proteomes" id="UP000605670">
    <property type="component" value="Unassembled WGS sequence"/>
</dbReference>
<keyword evidence="5" id="KW-1133">Transmembrane helix</keyword>
<protein>
    <submittedName>
        <fullName evidence="9">DUF421 domain-containing protein</fullName>
    </submittedName>
</protein>
<evidence type="ECO:0000256" key="6">
    <source>
        <dbReference type="ARBA" id="ARBA00023136"/>
    </source>
</evidence>
<dbReference type="RefSeq" id="WP_188427841.1">
    <property type="nucleotide sequence ID" value="NZ_BAABKH010000010.1"/>
</dbReference>
<keyword evidence="6" id="KW-0472">Membrane</keyword>
<reference evidence="9" key="1">
    <citation type="journal article" date="2014" name="Int. J. Syst. Evol. Microbiol.">
        <title>Complete genome sequence of Corynebacterium casei LMG S-19264T (=DSM 44701T), isolated from a smear-ripened cheese.</title>
        <authorList>
            <consortium name="US DOE Joint Genome Institute (JGI-PGF)"/>
            <person name="Walter F."/>
            <person name="Albersmeier A."/>
            <person name="Kalinowski J."/>
            <person name="Ruckert C."/>
        </authorList>
    </citation>
    <scope>NUCLEOTIDE SEQUENCE</scope>
    <source>
        <strain evidence="9">CGMCC 1.12160</strain>
    </source>
</reference>
<feature type="domain" description="YetF-like N-terminal transmembrane" evidence="8">
    <location>
        <begin position="11"/>
        <end position="68"/>
    </location>
</feature>
<evidence type="ECO:0000256" key="3">
    <source>
        <dbReference type="ARBA" id="ARBA00022475"/>
    </source>
</evidence>
<evidence type="ECO:0000256" key="5">
    <source>
        <dbReference type="ARBA" id="ARBA00022989"/>
    </source>
</evidence>
<dbReference type="Gene3D" id="3.30.240.20">
    <property type="entry name" value="bsu07140 like domains"/>
    <property type="match status" value="1"/>
</dbReference>
<proteinExistence type="inferred from homology"/>
<dbReference type="PANTHER" id="PTHR34582">
    <property type="entry name" value="UPF0702 TRANSMEMBRANE PROTEIN YCAP"/>
    <property type="match status" value="1"/>
</dbReference>
<name>A0A917BF57_9MICO</name>
<dbReference type="Pfam" id="PF20730">
    <property type="entry name" value="YetF_N"/>
    <property type="match status" value="1"/>
</dbReference>
<evidence type="ECO:0000256" key="1">
    <source>
        <dbReference type="ARBA" id="ARBA00004651"/>
    </source>
</evidence>
<dbReference type="EMBL" id="BMEM01000001">
    <property type="protein sequence ID" value="GGF38811.1"/>
    <property type="molecule type" value="Genomic_DNA"/>
</dbReference>
<feature type="domain" description="YetF C-terminal" evidence="7">
    <location>
        <begin position="78"/>
        <end position="148"/>
    </location>
</feature>
<dbReference type="GO" id="GO:0005886">
    <property type="term" value="C:plasma membrane"/>
    <property type="evidence" value="ECO:0007669"/>
    <property type="project" value="UniProtKB-SubCell"/>
</dbReference>
<comment type="caution">
    <text evidence="9">The sequence shown here is derived from an EMBL/GenBank/DDBJ whole genome shotgun (WGS) entry which is preliminary data.</text>
</comment>
<dbReference type="Pfam" id="PF04239">
    <property type="entry name" value="DUF421"/>
    <property type="match status" value="1"/>
</dbReference>
<comment type="subcellular location">
    <subcellularLocation>
        <location evidence="1">Cell membrane</location>
        <topology evidence="1">Multi-pass membrane protein</topology>
    </subcellularLocation>
</comment>
<dbReference type="InterPro" id="IPR007353">
    <property type="entry name" value="DUF421"/>
</dbReference>
<evidence type="ECO:0000256" key="4">
    <source>
        <dbReference type="ARBA" id="ARBA00022692"/>
    </source>
</evidence>
<keyword evidence="3" id="KW-1003">Cell membrane</keyword>
<gene>
    <name evidence="9" type="ORF">GCM10011366_02970</name>
</gene>
<sequence>MDAVLRAVAIYLILLVVFRLTGKRTLAQITTFDLVILLIVGESTQQAMLGEDFSIVHATLVIVSLVLLQRGSDYLAWKFDAFDRVTEGVPSLLVSDGEVLKKALAANKVKEADILEAARDKQGLERLDQIKWAVLEASGHITIVPKDKAAPQA</sequence>
<keyword evidence="10" id="KW-1185">Reference proteome</keyword>
<evidence type="ECO:0000259" key="7">
    <source>
        <dbReference type="Pfam" id="PF04239"/>
    </source>
</evidence>
<organism evidence="9 10">
    <name type="scientific">Ornithinimicrobium tianjinense</name>
    <dbReference type="NCBI Taxonomy" id="1195761"/>
    <lineage>
        <taxon>Bacteria</taxon>
        <taxon>Bacillati</taxon>
        <taxon>Actinomycetota</taxon>
        <taxon>Actinomycetes</taxon>
        <taxon>Micrococcales</taxon>
        <taxon>Ornithinimicrobiaceae</taxon>
        <taxon>Ornithinimicrobium</taxon>
    </lineage>
</organism>
<evidence type="ECO:0000313" key="10">
    <source>
        <dbReference type="Proteomes" id="UP000605670"/>
    </source>
</evidence>
<keyword evidence="4" id="KW-0812">Transmembrane</keyword>